<keyword evidence="2" id="KW-1185">Reference proteome</keyword>
<organism evidence="1 2">
    <name type="scientific">Albugo candida</name>
    <dbReference type="NCBI Taxonomy" id="65357"/>
    <lineage>
        <taxon>Eukaryota</taxon>
        <taxon>Sar</taxon>
        <taxon>Stramenopiles</taxon>
        <taxon>Oomycota</taxon>
        <taxon>Peronosporomycetes</taxon>
        <taxon>Albuginales</taxon>
        <taxon>Albuginaceae</taxon>
        <taxon>Albugo</taxon>
    </lineage>
</organism>
<sequence length="137" mass="15413">MYEMMTLEITSKRLNEMEIKRSVDSPKLTPATRAESVFAIQNNQGKESSRIDVVAYEANEELSSINAIKPRCANRLSRIRDCVCNSLCKTCEGNLDGGNEYLKVSQSDLTHTGMETPKDINFFMALMSWATHVEEGQ</sequence>
<dbReference type="InParanoid" id="A0A024FT23"/>
<gene>
    <name evidence="1" type="ORF">BN9_082270</name>
</gene>
<accession>A0A024FT23</accession>
<proteinExistence type="predicted"/>
<comment type="caution">
    <text evidence="1">The sequence shown here is derived from an EMBL/GenBank/DDBJ whole genome shotgun (WGS) entry which is preliminary data.</text>
</comment>
<protein>
    <submittedName>
        <fullName evidence="1">Uncharacterized protein</fullName>
    </submittedName>
</protein>
<dbReference type="AlphaFoldDB" id="A0A024FT23"/>
<dbReference type="EMBL" id="CAIX01000158">
    <property type="protein sequence ID" value="CCI10228.1"/>
    <property type="molecule type" value="Genomic_DNA"/>
</dbReference>
<evidence type="ECO:0000313" key="2">
    <source>
        <dbReference type="Proteomes" id="UP000053237"/>
    </source>
</evidence>
<evidence type="ECO:0000313" key="1">
    <source>
        <dbReference type="EMBL" id="CCI10228.1"/>
    </source>
</evidence>
<dbReference type="Proteomes" id="UP000053237">
    <property type="component" value="Unassembled WGS sequence"/>
</dbReference>
<name>A0A024FT23_9STRA</name>
<reference evidence="1 2" key="1">
    <citation type="submission" date="2012-05" db="EMBL/GenBank/DDBJ databases">
        <title>Recombination and specialization in a pathogen metapopulation.</title>
        <authorList>
            <person name="Gardiner A."/>
            <person name="Kemen E."/>
            <person name="Schultz-Larsen T."/>
            <person name="MacLean D."/>
            <person name="Van Oosterhout C."/>
            <person name="Jones J.D.G."/>
        </authorList>
    </citation>
    <scope>NUCLEOTIDE SEQUENCE [LARGE SCALE GENOMIC DNA]</scope>
    <source>
        <strain evidence="1 2">Ac Nc2</strain>
    </source>
</reference>